<reference evidence="1 2" key="1">
    <citation type="submission" date="2014-06" db="EMBL/GenBank/DDBJ databases">
        <title>Genome characterization of distinct group I Clostridium botulinum lineages.</title>
        <authorList>
            <person name="Giordani F."/>
            <person name="Anselmo A."/>
            <person name="Fillo S."/>
            <person name="Palozzi A.M."/>
            <person name="Fortunato A."/>
            <person name="Gentile B."/>
            <person name="Ciammaruconi A."/>
            <person name="Anniballi F."/>
            <person name="De Medici D."/>
            <person name="Lista F."/>
        </authorList>
    </citation>
    <scope>NUCLEOTIDE SEQUENCE [LARGE SCALE GENOMIC DNA]</scope>
    <source>
        <strain evidence="1 2">B2 450</strain>
    </source>
</reference>
<dbReference type="InterPro" id="IPR021283">
    <property type="entry name" value="Phage_Wedge1"/>
</dbReference>
<comment type="caution">
    <text evidence="1">The sequence shown here is derived from an EMBL/GenBank/DDBJ whole genome shotgun (WGS) entry which is preliminary data.</text>
</comment>
<dbReference type="OrthoDB" id="5465402at2"/>
<proteinExistence type="predicted"/>
<dbReference type="Proteomes" id="UP000032250">
    <property type="component" value="Unassembled WGS sequence"/>
</dbReference>
<dbReference type="PATRIC" id="fig|1379739.3.peg.3608"/>
<evidence type="ECO:0000313" key="2">
    <source>
        <dbReference type="Proteomes" id="UP000032250"/>
    </source>
</evidence>
<sequence>MAIEKYVDNITSQHRDKPKFIAWLSSSLTILDHAYLAIKSIDVNFDLDYAIGKQLDTLGTIIGRERVLTFQPLNGHDPVLDDETYRLVLKAKVAMNMWDGTIPQIYKIWDNIFKDIGLQIKDNQDMSFNAYITGYVNQIRQDLIQHGYIVPKPEGVRVNYIGKSLVDFKPYSGMIVSMAKSETINMSYNPKEIITFKQNPYFIVQGITKSTIKMKGVEEIGSV</sequence>
<name>A0A0D0ZTA2_CLOBO</name>
<dbReference type="EMBL" id="JXSU01000008">
    <property type="protein sequence ID" value="KIS22008.1"/>
    <property type="molecule type" value="Genomic_DNA"/>
</dbReference>
<gene>
    <name evidence="1" type="ORF">N495_16075</name>
</gene>
<dbReference type="HOGENOM" id="CLU_1238416_0_0_9"/>
<organism evidence="1 2">
    <name type="scientific">Clostridium botulinum B2 450</name>
    <dbReference type="NCBI Taxonomy" id="1379739"/>
    <lineage>
        <taxon>Bacteria</taxon>
        <taxon>Bacillati</taxon>
        <taxon>Bacillota</taxon>
        <taxon>Clostridia</taxon>
        <taxon>Eubacteriales</taxon>
        <taxon>Clostridiaceae</taxon>
        <taxon>Clostridium</taxon>
    </lineage>
</organism>
<dbReference type="Pfam" id="PF11041">
    <property type="entry name" value="Phage_Wedge1"/>
    <property type="match status" value="2"/>
</dbReference>
<dbReference type="AlphaFoldDB" id="A0A0D0ZTA2"/>
<evidence type="ECO:0000313" key="1">
    <source>
        <dbReference type="EMBL" id="KIS22008.1"/>
    </source>
</evidence>
<evidence type="ECO:0008006" key="3">
    <source>
        <dbReference type="Google" id="ProtNLM"/>
    </source>
</evidence>
<accession>A0A0D0ZTA2</accession>
<dbReference type="RefSeq" id="WP_043032483.1">
    <property type="nucleotide sequence ID" value="NZ_JXSU01000008.1"/>
</dbReference>
<protein>
    <recommendedName>
        <fullName evidence="3">DUF2612 domain-containing protein</fullName>
    </recommendedName>
</protein>